<gene>
    <name evidence="2" type="ORF">EDS130_LOCUS14046</name>
</gene>
<feature type="region of interest" description="Disordered" evidence="1">
    <location>
        <begin position="1"/>
        <end position="89"/>
    </location>
</feature>
<comment type="caution">
    <text evidence="2">The sequence shown here is derived from an EMBL/GenBank/DDBJ whole genome shotgun (WGS) entry which is preliminary data.</text>
</comment>
<accession>A0A814FNA0</accession>
<name>A0A814FNA0_ADIRI</name>
<dbReference type="AlphaFoldDB" id="A0A814FNA0"/>
<protein>
    <submittedName>
        <fullName evidence="2">Uncharacterized protein</fullName>
    </submittedName>
</protein>
<dbReference type="EMBL" id="CAJNOJ010000056">
    <property type="protein sequence ID" value="CAF0984370.1"/>
    <property type="molecule type" value="Genomic_DNA"/>
</dbReference>
<reference evidence="2" key="1">
    <citation type="submission" date="2021-02" db="EMBL/GenBank/DDBJ databases">
        <authorList>
            <person name="Nowell W R."/>
        </authorList>
    </citation>
    <scope>NUCLEOTIDE SEQUENCE</scope>
</reference>
<dbReference type="Proteomes" id="UP000663852">
    <property type="component" value="Unassembled WGS sequence"/>
</dbReference>
<evidence type="ECO:0000313" key="2">
    <source>
        <dbReference type="EMBL" id="CAF0984370.1"/>
    </source>
</evidence>
<proteinExistence type="predicted"/>
<feature type="compositionally biased region" description="Basic residues" evidence="1">
    <location>
        <begin position="35"/>
        <end position="44"/>
    </location>
</feature>
<feature type="compositionally biased region" description="Polar residues" evidence="1">
    <location>
        <begin position="66"/>
        <end position="79"/>
    </location>
</feature>
<feature type="compositionally biased region" description="Polar residues" evidence="1">
    <location>
        <begin position="1"/>
        <end position="18"/>
    </location>
</feature>
<evidence type="ECO:0000256" key="1">
    <source>
        <dbReference type="SAM" id="MobiDB-lite"/>
    </source>
</evidence>
<organism evidence="2 3">
    <name type="scientific">Adineta ricciae</name>
    <name type="common">Rotifer</name>
    <dbReference type="NCBI Taxonomy" id="249248"/>
    <lineage>
        <taxon>Eukaryota</taxon>
        <taxon>Metazoa</taxon>
        <taxon>Spiralia</taxon>
        <taxon>Gnathifera</taxon>
        <taxon>Rotifera</taxon>
        <taxon>Eurotatoria</taxon>
        <taxon>Bdelloidea</taxon>
        <taxon>Adinetida</taxon>
        <taxon>Adinetidae</taxon>
        <taxon>Adineta</taxon>
    </lineage>
</organism>
<dbReference type="OrthoDB" id="10034795at2759"/>
<sequence>MKRSIIINNSNEKNQINDSPKRIRKRSLEDNGCMKKSKKRRHISPQHENHSKISLSPKKTSKKRSLINNTFLSTKNNSHTTRKSSSRRQSFSTEHFVDITLPNWECISPNIDQILSNKHTQSGVFAHEVHLVQQELEALLSMSIVREDFLKDLLHPTKPISNESLRSKIRQHQQAEYIYSSKKVPKKPLPSLTNQLQARHYQPNLLLDRQVSMAPIIGARIDKIWSDINTYFRKTSSNDLLILRNLIEFHQLLEEKLEQYKTDYQNQVLTSTNITEQLNEENFHELDNITELNPLVTHYVERTTMGRFQRKLYDRVPHNSPVYKTPISSPFYRKSITNGLDINSSVRSSPRLHPNLRVDASNIKSSDDVDPLRSKIKGRTTPTSPPSPVIPFHERVQTVHDYLTDQHPLEKRPLFNEHRSTRKRKASLTMSNDHCTDTFESKLSALISLLHESSTIISSALTRARVQSSNEQTWQKLTNIEHELETLIQKVDSTLTGGTDNPNSINLEKTFQTLEHLLKDWKKHEDDFNGQLDQLHFEMMN</sequence>
<evidence type="ECO:0000313" key="3">
    <source>
        <dbReference type="Proteomes" id="UP000663852"/>
    </source>
</evidence>
<feature type="region of interest" description="Disordered" evidence="1">
    <location>
        <begin position="343"/>
        <end position="391"/>
    </location>
</feature>